<dbReference type="GO" id="GO:0005634">
    <property type="term" value="C:nucleus"/>
    <property type="evidence" value="ECO:0007669"/>
    <property type="project" value="TreeGrafter"/>
</dbReference>
<evidence type="ECO:0000256" key="2">
    <source>
        <dbReference type="RuleBase" id="RU003616"/>
    </source>
</evidence>
<dbReference type="GO" id="GO:0042026">
    <property type="term" value="P:protein refolding"/>
    <property type="evidence" value="ECO:0007669"/>
    <property type="project" value="TreeGrafter"/>
</dbReference>
<dbReference type="SUPFAM" id="SSF49764">
    <property type="entry name" value="HSP20-like chaperones"/>
    <property type="match status" value="2"/>
</dbReference>
<name>A0A1S3K154_LINAN</name>
<dbReference type="GO" id="GO:0009408">
    <property type="term" value="P:response to heat"/>
    <property type="evidence" value="ECO:0007669"/>
    <property type="project" value="TreeGrafter"/>
</dbReference>
<dbReference type="GO" id="GO:0005737">
    <property type="term" value="C:cytoplasm"/>
    <property type="evidence" value="ECO:0007669"/>
    <property type="project" value="TreeGrafter"/>
</dbReference>
<reference evidence="6" key="1">
    <citation type="submission" date="2025-08" db="UniProtKB">
        <authorList>
            <consortium name="RefSeq"/>
        </authorList>
    </citation>
    <scope>IDENTIFICATION</scope>
    <source>
        <tissue evidence="6">Gonads</tissue>
    </source>
</reference>
<dbReference type="STRING" id="7574.A0A1S3K154"/>
<dbReference type="PANTHER" id="PTHR45640:SF26">
    <property type="entry name" value="RE23625P"/>
    <property type="match status" value="1"/>
</dbReference>
<dbReference type="InterPro" id="IPR001436">
    <property type="entry name" value="Alpha-crystallin/sHSP_animal"/>
</dbReference>
<protein>
    <submittedName>
        <fullName evidence="6">Major egg antigen isoform X1</fullName>
    </submittedName>
</protein>
<dbReference type="Pfam" id="PF00011">
    <property type="entry name" value="HSP20"/>
    <property type="match status" value="2"/>
</dbReference>
<evidence type="ECO:0000256" key="1">
    <source>
        <dbReference type="PROSITE-ProRule" id="PRU00285"/>
    </source>
</evidence>
<dbReference type="OrthoDB" id="10060792at2759"/>
<evidence type="ECO:0000256" key="3">
    <source>
        <dbReference type="SAM" id="MobiDB-lite"/>
    </source>
</evidence>
<evidence type="ECO:0000313" key="6">
    <source>
        <dbReference type="RefSeq" id="XP_013416262.1"/>
    </source>
</evidence>
<feature type="compositionally biased region" description="Polar residues" evidence="3">
    <location>
        <begin position="220"/>
        <end position="229"/>
    </location>
</feature>
<dbReference type="InterPro" id="IPR008978">
    <property type="entry name" value="HSP20-like_chaperone"/>
</dbReference>
<keyword evidence="5" id="KW-1185">Reference proteome</keyword>
<dbReference type="RefSeq" id="XP_013416262.1">
    <property type="nucleotide sequence ID" value="XM_013560808.1"/>
</dbReference>
<dbReference type="OMA" id="WFEDMRR"/>
<organism evidence="5 6">
    <name type="scientific">Lingula anatina</name>
    <name type="common">Brachiopod</name>
    <name type="synonym">Lingula unguis</name>
    <dbReference type="NCBI Taxonomy" id="7574"/>
    <lineage>
        <taxon>Eukaryota</taxon>
        <taxon>Metazoa</taxon>
        <taxon>Spiralia</taxon>
        <taxon>Lophotrochozoa</taxon>
        <taxon>Brachiopoda</taxon>
        <taxon>Linguliformea</taxon>
        <taxon>Lingulata</taxon>
        <taxon>Lingulida</taxon>
        <taxon>Linguloidea</taxon>
        <taxon>Lingulidae</taxon>
        <taxon>Lingula</taxon>
    </lineage>
</organism>
<dbReference type="InterPro" id="IPR002068">
    <property type="entry name" value="A-crystallin/Hsp20_dom"/>
</dbReference>
<dbReference type="InParanoid" id="A0A1S3K154"/>
<sequence length="342" mass="38791">MPIRIRFISRRNSGEPTVQQQTVYSTMAQPQQNQQSAQRTYRSEIYIPIKKDTVTFADRQKSIWEQMEERMSHRRSEWEQDIERMRRNFFTLAPMDKMLGPVKYEEERHVVPSPSGAPLFKVEFDVKDFAAEEIKVITKEQKVIVQAKHVEKRGNSTVTKEFSKEIEVPPNVDPHDLKGTITSDGVLIIEAQVSAPSYQAITSQSQGALQASHSRPLESSAVQTTSGSQRGPIITAADGSRKLHLQFPVGDYKPDEVVVKTHDRKLIIHALHDEKTAGRSVHREFNKEYELPQNVDPLTVSAYMTEDGNLTIEAPLKAPKRDTPITYASTPKYILNVTHSGQ</sequence>
<evidence type="ECO:0000259" key="4">
    <source>
        <dbReference type="PROSITE" id="PS01031"/>
    </source>
</evidence>
<dbReference type="KEGG" id="lak:106177886"/>
<accession>A0A1S3K154</accession>
<dbReference type="CDD" id="cd06526">
    <property type="entry name" value="metazoan_ACD"/>
    <property type="match status" value="2"/>
</dbReference>
<dbReference type="AlphaFoldDB" id="A0A1S3K154"/>
<proteinExistence type="inferred from homology"/>
<dbReference type="PANTHER" id="PTHR45640">
    <property type="entry name" value="HEAT SHOCK PROTEIN HSP-12.2-RELATED"/>
    <property type="match status" value="1"/>
</dbReference>
<dbReference type="GeneID" id="106177886"/>
<dbReference type="PROSITE" id="PS01031">
    <property type="entry name" value="SHSP"/>
    <property type="match status" value="2"/>
</dbReference>
<comment type="similarity">
    <text evidence="1 2">Belongs to the small heat shock protein (HSP20) family.</text>
</comment>
<feature type="domain" description="SHSP" evidence="4">
    <location>
        <begin position="224"/>
        <end position="331"/>
    </location>
</feature>
<feature type="region of interest" description="Disordered" evidence="3">
    <location>
        <begin position="206"/>
        <end position="232"/>
    </location>
</feature>
<evidence type="ECO:0000313" key="5">
    <source>
        <dbReference type="Proteomes" id="UP000085678"/>
    </source>
</evidence>
<dbReference type="Gene3D" id="2.60.40.790">
    <property type="match status" value="2"/>
</dbReference>
<dbReference type="Proteomes" id="UP000085678">
    <property type="component" value="Unplaced"/>
</dbReference>
<dbReference type="GO" id="GO:0051082">
    <property type="term" value="F:unfolded protein binding"/>
    <property type="evidence" value="ECO:0007669"/>
    <property type="project" value="TreeGrafter"/>
</dbReference>
<gene>
    <name evidence="6" type="primary">LOC106177886</name>
</gene>
<feature type="domain" description="SHSP" evidence="4">
    <location>
        <begin position="102"/>
        <end position="212"/>
    </location>
</feature>